<dbReference type="SUPFAM" id="SSF52540">
    <property type="entry name" value="P-loop containing nucleoside triphosphate hydrolases"/>
    <property type="match status" value="1"/>
</dbReference>
<keyword evidence="2" id="KW-0067">ATP-binding</keyword>
<dbReference type="PANTHER" id="PTHR32071:SF57">
    <property type="entry name" value="C4-DICARBOXYLATE TRANSPORT TRANSCRIPTIONAL REGULATORY PROTEIN DCTD"/>
    <property type="match status" value="1"/>
</dbReference>
<organism evidence="6 7">
    <name type="scientific">Moritella viscosa</name>
    <dbReference type="NCBI Taxonomy" id="80854"/>
    <lineage>
        <taxon>Bacteria</taxon>
        <taxon>Pseudomonadati</taxon>
        <taxon>Pseudomonadota</taxon>
        <taxon>Gammaproteobacteria</taxon>
        <taxon>Alteromonadales</taxon>
        <taxon>Moritellaceae</taxon>
        <taxon>Moritella</taxon>
    </lineage>
</organism>
<dbReference type="EMBL" id="FPLJ01000145">
    <property type="protein sequence ID" value="SGZ03790.1"/>
    <property type="molecule type" value="Genomic_DNA"/>
</dbReference>
<dbReference type="PANTHER" id="PTHR32071">
    <property type="entry name" value="TRANSCRIPTIONAL REGULATORY PROTEIN"/>
    <property type="match status" value="1"/>
</dbReference>
<keyword evidence="4" id="KW-0804">Transcription</keyword>
<gene>
    <name evidence="6" type="ORF">MT2528_4670</name>
</gene>
<evidence type="ECO:0000256" key="4">
    <source>
        <dbReference type="ARBA" id="ARBA00023163"/>
    </source>
</evidence>
<accession>A0ABY1HK53</accession>
<keyword evidence="3" id="KW-0805">Transcription regulation</keyword>
<dbReference type="Pfam" id="PF25601">
    <property type="entry name" value="AAA_lid_14"/>
    <property type="match status" value="1"/>
</dbReference>
<feature type="domain" description="Sigma-54 factor interaction" evidence="5">
    <location>
        <begin position="1"/>
        <end position="111"/>
    </location>
</feature>
<evidence type="ECO:0000256" key="3">
    <source>
        <dbReference type="ARBA" id="ARBA00023015"/>
    </source>
</evidence>
<evidence type="ECO:0000256" key="1">
    <source>
        <dbReference type="ARBA" id="ARBA00022741"/>
    </source>
</evidence>
<proteinExistence type="predicted"/>
<evidence type="ECO:0000256" key="2">
    <source>
        <dbReference type="ARBA" id="ARBA00022840"/>
    </source>
</evidence>
<keyword evidence="7" id="KW-1185">Reference proteome</keyword>
<dbReference type="PROSITE" id="PS00688">
    <property type="entry name" value="SIGMA54_INTERACT_3"/>
    <property type="match status" value="1"/>
</dbReference>
<dbReference type="InterPro" id="IPR025944">
    <property type="entry name" value="Sigma_54_int_dom_CS"/>
</dbReference>
<evidence type="ECO:0000313" key="7">
    <source>
        <dbReference type="Proteomes" id="UP000182660"/>
    </source>
</evidence>
<keyword evidence="1" id="KW-0547">Nucleotide-binding</keyword>
<dbReference type="Gene3D" id="1.10.8.60">
    <property type="match status" value="1"/>
</dbReference>
<dbReference type="InterPro" id="IPR002078">
    <property type="entry name" value="Sigma_54_int"/>
</dbReference>
<dbReference type="Pfam" id="PF02954">
    <property type="entry name" value="HTH_8"/>
    <property type="match status" value="1"/>
</dbReference>
<dbReference type="Proteomes" id="UP000182660">
    <property type="component" value="Unassembled WGS sequence"/>
</dbReference>
<evidence type="ECO:0000259" key="5">
    <source>
        <dbReference type="PROSITE" id="PS50045"/>
    </source>
</evidence>
<dbReference type="InterPro" id="IPR002197">
    <property type="entry name" value="HTH_Fis"/>
</dbReference>
<name>A0ABY1HK53_9GAMM</name>
<dbReference type="Gene3D" id="1.10.10.60">
    <property type="entry name" value="Homeodomain-like"/>
    <property type="match status" value="1"/>
</dbReference>
<dbReference type="Gene3D" id="3.40.50.300">
    <property type="entry name" value="P-loop containing nucleotide triphosphate hydrolases"/>
    <property type="match status" value="1"/>
</dbReference>
<evidence type="ECO:0000313" key="6">
    <source>
        <dbReference type="EMBL" id="SGZ03790.1"/>
    </source>
</evidence>
<dbReference type="InterPro" id="IPR027417">
    <property type="entry name" value="P-loop_NTPase"/>
</dbReference>
<dbReference type="Pfam" id="PF00158">
    <property type="entry name" value="Sigma54_activat"/>
    <property type="match status" value="1"/>
</dbReference>
<sequence>MLRILQEQLIERVGGNKSIAIDIRVIAAAKESLKDNQAFRQDLFYRLKVAQLYLPPLRERGEDILLLFEHYINLANINAKPLSGMDEKTLLAYGWPGNVRELINVATRFALDESSTVADILVTKPLSTIDTRTSELSLAMQTQNFERKVIAEALRLHKGSIIEVMDILDLPRRTLNQKMQKYDLHRADYI</sequence>
<protein>
    <submittedName>
        <fullName evidence="6">C4-dicarboxylate transport transcriptional regulatory protein</fullName>
    </submittedName>
</protein>
<dbReference type="SUPFAM" id="SSF46689">
    <property type="entry name" value="Homeodomain-like"/>
    <property type="match status" value="1"/>
</dbReference>
<comment type="caution">
    <text evidence="6">The sequence shown here is derived from an EMBL/GenBank/DDBJ whole genome shotgun (WGS) entry which is preliminary data.</text>
</comment>
<reference evidence="6 7" key="1">
    <citation type="submission" date="2016-11" db="EMBL/GenBank/DDBJ databases">
        <authorList>
            <person name="Klemetsen T."/>
        </authorList>
    </citation>
    <scope>NUCLEOTIDE SEQUENCE [LARGE SCALE GENOMIC DNA]</scope>
    <source>
        <strain evidence="6">MT 2528</strain>
    </source>
</reference>
<dbReference type="PROSITE" id="PS50045">
    <property type="entry name" value="SIGMA54_INTERACT_4"/>
    <property type="match status" value="1"/>
</dbReference>
<dbReference type="InterPro" id="IPR058031">
    <property type="entry name" value="AAA_lid_NorR"/>
</dbReference>
<dbReference type="InterPro" id="IPR009057">
    <property type="entry name" value="Homeodomain-like_sf"/>
</dbReference>